<proteinExistence type="predicted"/>
<evidence type="ECO:0000313" key="6">
    <source>
        <dbReference type="Proteomes" id="UP000287033"/>
    </source>
</evidence>
<dbReference type="EMBL" id="BEZZ01105345">
    <property type="protein sequence ID" value="GCC43365.1"/>
    <property type="molecule type" value="Genomic_DNA"/>
</dbReference>
<sequence length="69" mass="7388">MGRTKLAVLNVPTPFLVASDVPIVTCIGLNVHSMYLGESAPKELRGLVSLTRAMFVAFGKFIGQVVGLR</sequence>
<evidence type="ECO:0000313" key="5">
    <source>
        <dbReference type="EMBL" id="GCC43365.1"/>
    </source>
</evidence>
<accession>A0A401TL29</accession>
<dbReference type="Pfam" id="PF00083">
    <property type="entry name" value="Sugar_tr"/>
    <property type="match status" value="1"/>
</dbReference>
<dbReference type="InterPro" id="IPR005828">
    <property type="entry name" value="MFS_sugar_transport-like"/>
</dbReference>
<gene>
    <name evidence="5" type="ORF">chiPu_0027492</name>
</gene>
<dbReference type="STRING" id="137246.A0A401TL29"/>
<dbReference type="InterPro" id="IPR036259">
    <property type="entry name" value="MFS_trans_sf"/>
</dbReference>
<evidence type="ECO:0000256" key="1">
    <source>
        <dbReference type="ARBA" id="ARBA00004141"/>
    </source>
</evidence>
<dbReference type="OrthoDB" id="8120565at2759"/>
<keyword evidence="4" id="KW-0472">Membrane</keyword>
<keyword evidence="3" id="KW-1133">Transmembrane helix</keyword>
<evidence type="ECO:0000256" key="2">
    <source>
        <dbReference type="ARBA" id="ARBA00022692"/>
    </source>
</evidence>
<dbReference type="AlphaFoldDB" id="A0A401TL29"/>
<comment type="caution">
    <text evidence="5">The sequence shown here is derived from an EMBL/GenBank/DDBJ whole genome shotgun (WGS) entry which is preliminary data.</text>
</comment>
<reference evidence="5 6" key="1">
    <citation type="journal article" date="2018" name="Nat. Ecol. Evol.">
        <title>Shark genomes provide insights into elasmobranch evolution and the origin of vertebrates.</title>
        <authorList>
            <person name="Hara Y"/>
            <person name="Yamaguchi K"/>
            <person name="Onimaru K"/>
            <person name="Kadota M"/>
            <person name="Koyanagi M"/>
            <person name="Keeley SD"/>
            <person name="Tatsumi K"/>
            <person name="Tanaka K"/>
            <person name="Motone F"/>
            <person name="Kageyama Y"/>
            <person name="Nozu R"/>
            <person name="Adachi N"/>
            <person name="Nishimura O"/>
            <person name="Nakagawa R"/>
            <person name="Tanegashima C"/>
            <person name="Kiyatake I"/>
            <person name="Matsumoto R"/>
            <person name="Murakumo K"/>
            <person name="Nishida K"/>
            <person name="Terakita A"/>
            <person name="Kuratani S"/>
            <person name="Sato K"/>
            <person name="Hyodo S Kuraku.S."/>
        </authorList>
    </citation>
    <scope>NUCLEOTIDE SEQUENCE [LARGE SCALE GENOMIC DNA]</scope>
</reference>
<evidence type="ECO:0000256" key="3">
    <source>
        <dbReference type="ARBA" id="ARBA00022989"/>
    </source>
</evidence>
<dbReference type="Proteomes" id="UP000287033">
    <property type="component" value="Unassembled WGS sequence"/>
</dbReference>
<dbReference type="GO" id="GO:0016020">
    <property type="term" value="C:membrane"/>
    <property type="evidence" value="ECO:0007669"/>
    <property type="project" value="UniProtKB-SubCell"/>
</dbReference>
<organism evidence="5 6">
    <name type="scientific">Chiloscyllium punctatum</name>
    <name type="common">Brownbanded bambooshark</name>
    <name type="synonym">Hemiscyllium punctatum</name>
    <dbReference type="NCBI Taxonomy" id="137246"/>
    <lineage>
        <taxon>Eukaryota</taxon>
        <taxon>Metazoa</taxon>
        <taxon>Chordata</taxon>
        <taxon>Craniata</taxon>
        <taxon>Vertebrata</taxon>
        <taxon>Chondrichthyes</taxon>
        <taxon>Elasmobranchii</taxon>
        <taxon>Galeomorphii</taxon>
        <taxon>Galeoidea</taxon>
        <taxon>Orectolobiformes</taxon>
        <taxon>Hemiscylliidae</taxon>
        <taxon>Chiloscyllium</taxon>
    </lineage>
</organism>
<dbReference type="Gene3D" id="1.20.1250.20">
    <property type="entry name" value="MFS general substrate transporter like domains"/>
    <property type="match status" value="1"/>
</dbReference>
<protein>
    <submittedName>
        <fullName evidence="5">Uncharacterized protein</fullName>
    </submittedName>
</protein>
<dbReference type="GO" id="GO:0022857">
    <property type="term" value="F:transmembrane transporter activity"/>
    <property type="evidence" value="ECO:0007669"/>
    <property type="project" value="InterPro"/>
</dbReference>
<comment type="subcellular location">
    <subcellularLocation>
        <location evidence="1">Membrane</location>
        <topology evidence="1">Multi-pass membrane protein</topology>
    </subcellularLocation>
</comment>
<name>A0A401TL29_CHIPU</name>
<keyword evidence="6" id="KW-1185">Reference proteome</keyword>
<evidence type="ECO:0000256" key="4">
    <source>
        <dbReference type="ARBA" id="ARBA00023136"/>
    </source>
</evidence>
<keyword evidence="2" id="KW-0812">Transmembrane</keyword>